<dbReference type="GO" id="GO:0004349">
    <property type="term" value="F:glutamate 5-kinase activity"/>
    <property type="evidence" value="ECO:0007669"/>
    <property type="project" value="TreeGrafter"/>
</dbReference>
<keyword evidence="2" id="KW-0547">Nucleotide-binding</keyword>
<dbReference type="GO" id="GO:0005524">
    <property type="term" value="F:ATP binding"/>
    <property type="evidence" value="ECO:0007669"/>
    <property type="project" value="UniProtKB-KW"/>
</dbReference>
<comment type="caution">
    <text evidence="6">The sequence shown here is derived from an EMBL/GenBank/DDBJ whole genome shotgun (WGS) entry which is preliminary data.</text>
</comment>
<dbReference type="GO" id="GO:1901607">
    <property type="term" value="P:alpha-amino acid biosynthetic process"/>
    <property type="evidence" value="ECO:0007669"/>
    <property type="project" value="UniProtKB-ARBA"/>
</dbReference>
<protein>
    <submittedName>
        <fullName evidence="6">10397_t:CDS:1</fullName>
    </submittedName>
</protein>
<dbReference type="PANTHER" id="PTHR43654:SF3">
    <property type="entry name" value="GLUTAMATE 5-KINASE"/>
    <property type="match status" value="1"/>
</dbReference>
<evidence type="ECO:0000256" key="1">
    <source>
        <dbReference type="ARBA" id="ARBA00022679"/>
    </source>
</evidence>
<dbReference type="Gene3D" id="3.40.1160.10">
    <property type="entry name" value="Acetylglutamate kinase-like"/>
    <property type="match status" value="1"/>
</dbReference>
<gene>
    <name evidence="6" type="ORF">FCALED_LOCUS5553</name>
</gene>
<proteinExistence type="predicted"/>
<sequence length="222" mass="24621">MGVFPIVNENDTISMIVRNSIWRNDTLSAITAGMVNVDYLFLMTDVDCLYTDNPRTNPDAKPVKVYDFVAWKFIRNLRNGNKAYSSRSCNSCWSHNDHNSLINTKKYLSIIANLSNVDDQNSVSGGYYGLHTAGTILIDEGAIKAITNAGQKSSLFAAAFDDMKDFRRAKPFRDPRDEGESDYPVAISSGKVLLDDTVGNISPAAWTTWSGAATFDFQNSNY</sequence>
<dbReference type="Proteomes" id="UP000789570">
    <property type="component" value="Unassembled WGS sequence"/>
</dbReference>
<evidence type="ECO:0000313" key="7">
    <source>
        <dbReference type="Proteomes" id="UP000789570"/>
    </source>
</evidence>
<dbReference type="GO" id="GO:0005829">
    <property type="term" value="C:cytosol"/>
    <property type="evidence" value="ECO:0007669"/>
    <property type="project" value="TreeGrafter"/>
</dbReference>
<keyword evidence="4" id="KW-0067">ATP-binding</keyword>
<evidence type="ECO:0000256" key="4">
    <source>
        <dbReference type="ARBA" id="ARBA00022840"/>
    </source>
</evidence>
<keyword evidence="3" id="KW-0418">Kinase</keyword>
<evidence type="ECO:0000313" key="6">
    <source>
        <dbReference type="EMBL" id="CAG8539148.1"/>
    </source>
</evidence>
<accession>A0A9N9AQG8</accession>
<reference evidence="6" key="1">
    <citation type="submission" date="2021-06" db="EMBL/GenBank/DDBJ databases">
        <authorList>
            <person name="Kallberg Y."/>
            <person name="Tangrot J."/>
            <person name="Rosling A."/>
        </authorList>
    </citation>
    <scope>NUCLEOTIDE SEQUENCE</scope>
    <source>
        <strain evidence="6">UK204</strain>
    </source>
</reference>
<evidence type="ECO:0000256" key="3">
    <source>
        <dbReference type="ARBA" id="ARBA00022777"/>
    </source>
</evidence>
<keyword evidence="7" id="KW-1185">Reference proteome</keyword>
<organism evidence="6 7">
    <name type="scientific">Funneliformis caledonium</name>
    <dbReference type="NCBI Taxonomy" id="1117310"/>
    <lineage>
        <taxon>Eukaryota</taxon>
        <taxon>Fungi</taxon>
        <taxon>Fungi incertae sedis</taxon>
        <taxon>Mucoromycota</taxon>
        <taxon>Glomeromycotina</taxon>
        <taxon>Glomeromycetes</taxon>
        <taxon>Glomerales</taxon>
        <taxon>Glomeraceae</taxon>
        <taxon>Funneliformis</taxon>
    </lineage>
</organism>
<feature type="domain" description="Aspartate/glutamate/uridylate kinase" evidence="5">
    <location>
        <begin position="2"/>
        <end position="64"/>
    </location>
</feature>
<evidence type="ECO:0000256" key="2">
    <source>
        <dbReference type="ARBA" id="ARBA00022741"/>
    </source>
</evidence>
<dbReference type="Pfam" id="PF00696">
    <property type="entry name" value="AA_kinase"/>
    <property type="match status" value="1"/>
</dbReference>
<dbReference type="InterPro" id="IPR036393">
    <property type="entry name" value="AceGlu_kinase-like_sf"/>
</dbReference>
<dbReference type="AlphaFoldDB" id="A0A9N9AQG8"/>
<name>A0A9N9AQG8_9GLOM</name>
<dbReference type="PANTHER" id="PTHR43654">
    <property type="entry name" value="GLUTAMATE 5-KINASE"/>
    <property type="match status" value="1"/>
</dbReference>
<dbReference type="SUPFAM" id="SSF53633">
    <property type="entry name" value="Carbamate kinase-like"/>
    <property type="match status" value="1"/>
</dbReference>
<evidence type="ECO:0000259" key="5">
    <source>
        <dbReference type="Pfam" id="PF00696"/>
    </source>
</evidence>
<keyword evidence="1" id="KW-0808">Transferase</keyword>
<dbReference type="OrthoDB" id="409889at2759"/>
<dbReference type="InterPro" id="IPR001048">
    <property type="entry name" value="Asp/Glu/Uridylate_kinase"/>
</dbReference>
<dbReference type="EMBL" id="CAJVPQ010001219">
    <property type="protein sequence ID" value="CAG8539148.1"/>
    <property type="molecule type" value="Genomic_DNA"/>
</dbReference>